<dbReference type="InterPro" id="IPR001633">
    <property type="entry name" value="EAL_dom"/>
</dbReference>
<dbReference type="PANTHER" id="PTHR33121:SF70">
    <property type="entry name" value="SIGNALING PROTEIN YKOW"/>
    <property type="match status" value="1"/>
</dbReference>
<name>A0A0E4FXH7_9BRAD</name>
<evidence type="ECO:0000313" key="2">
    <source>
        <dbReference type="EMBL" id="BAR56649.1"/>
    </source>
</evidence>
<dbReference type="Proteomes" id="UP000063308">
    <property type="component" value="Chromosome"/>
</dbReference>
<evidence type="ECO:0000259" key="1">
    <source>
        <dbReference type="PROSITE" id="PS50883"/>
    </source>
</evidence>
<dbReference type="SUPFAM" id="SSF141868">
    <property type="entry name" value="EAL domain-like"/>
    <property type="match status" value="1"/>
</dbReference>
<sequence length="110" mass="12001">MRVSLDDFGVGYSSLSYLRKFPFDRIKIDRSFVGTLGESPESVAIVRTIASLGSVLGVETTAEGVETEEQLDFVRECGCTAVQGYYFGRPCPAAEVARTIETLNAVRRVA</sequence>
<accession>A0A0E4FXH7</accession>
<dbReference type="GO" id="GO:0071111">
    <property type="term" value="F:cyclic-guanylate-specific phosphodiesterase activity"/>
    <property type="evidence" value="ECO:0007669"/>
    <property type="project" value="InterPro"/>
</dbReference>
<feature type="domain" description="EAL" evidence="1">
    <location>
        <begin position="1"/>
        <end position="104"/>
    </location>
</feature>
<proteinExistence type="predicted"/>
<dbReference type="EMBL" id="AP014685">
    <property type="protein sequence ID" value="BAR56649.1"/>
    <property type="molecule type" value="Genomic_DNA"/>
</dbReference>
<protein>
    <recommendedName>
        <fullName evidence="1">EAL domain-containing protein</fullName>
    </recommendedName>
</protein>
<organism evidence="2 3">
    <name type="scientific">Bradyrhizobium diazoefficiens</name>
    <dbReference type="NCBI Taxonomy" id="1355477"/>
    <lineage>
        <taxon>Bacteria</taxon>
        <taxon>Pseudomonadati</taxon>
        <taxon>Pseudomonadota</taxon>
        <taxon>Alphaproteobacteria</taxon>
        <taxon>Hyphomicrobiales</taxon>
        <taxon>Nitrobacteraceae</taxon>
        <taxon>Bradyrhizobium</taxon>
    </lineage>
</organism>
<dbReference type="Pfam" id="PF00563">
    <property type="entry name" value="EAL"/>
    <property type="match status" value="1"/>
</dbReference>
<dbReference type="PROSITE" id="PS50883">
    <property type="entry name" value="EAL"/>
    <property type="match status" value="1"/>
</dbReference>
<dbReference type="Gene3D" id="3.20.20.450">
    <property type="entry name" value="EAL domain"/>
    <property type="match status" value="1"/>
</dbReference>
<dbReference type="InterPro" id="IPR050706">
    <property type="entry name" value="Cyclic-di-GMP_PDE-like"/>
</dbReference>
<gene>
    <name evidence="2" type="ORF">NK6_3472</name>
</gene>
<dbReference type="PANTHER" id="PTHR33121">
    <property type="entry name" value="CYCLIC DI-GMP PHOSPHODIESTERASE PDEF"/>
    <property type="match status" value="1"/>
</dbReference>
<dbReference type="SMART" id="SM00052">
    <property type="entry name" value="EAL"/>
    <property type="match status" value="1"/>
</dbReference>
<dbReference type="CDD" id="cd01948">
    <property type="entry name" value="EAL"/>
    <property type="match status" value="1"/>
</dbReference>
<dbReference type="InterPro" id="IPR035919">
    <property type="entry name" value="EAL_sf"/>
</dbReference>
<dbReference type="AlphaFoldDB" id="A0A0E4FXH7"/>
<evidence type="ECO:0000313" key="3">
    <source>
        <dbReference type="Proteomes" id="UP000063308"/>
    </source>
</evidence>
<reference evidence="2 3" key="1">
    <citation type="submission" date="2014-11" db="EMBL/GenBank/DDBJ databases">
        <title>Symbiosis island explosion on the genome of extra-slow-growing strains of soybean bradyrhizobia with massive insertion sequences.</title>
        <authorList>
            <person name="Iida T."/>
            <person name="Minamisawa K."/>
        </authorList>
    </citation>
    <scope>NUCLEOTIDE SEQUENCE [LARGE SCALE GENOMIC DNA]</scope>
    <source>
        <strain evidence="2 3">NK6</strain>
    </source>
</reference>